<feature type="repeat" description="Pumilio" evidence="7">
    <location>
        <begin position="554"/>
        <end position="589"/>
    </location>
</feature>
<comment type="similarity">
    <text evidence="5">Belongs to the PUF3 family.</text>
</comment>
<evidence type="ECO:0000256" key="8">
    <source>
        <dbReference type="SAM" id="MobiDB-lite"/>
    </source>
</evidence>
<feature type="repeat" description="Pumilio" evidence="7">
    <location>
        <begin position="662"/>
        <end position="697"/>
    </location>
</feature>
<dbReference type="Proteomes" id="UP000243876">
    <property type="component" value="Unassembled WGS sequence"/>
</dbReference>
<keyword evidence="2" id="KW-0963">Cytoplasm</keyword>
<feature type="compositionally biased region" description="Low complexity" evidence="8">
    <location>
        <begin position="30"/>
        <end position="41"/>
    </location>
</feature>
<feature type="compositionally biased region" description="Gly residues" evidence="8">
    <location>
        <begin position="328"/>
        <end position="342"/>
    </location>
</feature>
<proteinExistence type="inferred from homology"/>
<keyword evidence="4" id="KW-0694">RNA-binding</keyword>
<dbReference type="InterPro" id="IPR001313">
    <property type="entry name" value="Pumilio_RNA-bd_rpt"/>
</dbReference>
<dbReference type="PANTHER" id="PTHR12537">
    <property type="entry name" value="RNA BINDING PROTEIN PUMILIO-RELATED"/>
    <property type="match status" value="1"/>
</dbReference>
<feature type="region of interest" description="Disordered" evidence="8">
    <location>
        <begin position="104"/>
        <end position="375"/>
    </location>
</feature>
<dbReference type="AlphaFoldDB" id="A0A0D6EPI4"/>
<sequence>MDPPSNSNPKPLGVSPRHLGLPRRQSYDPLSSTKGSLSLGKLPPPTFGSIPAGLRSVPAVETTRHFGSSAFRNVSAPLGDGQRTPGGSLVIGAEVFGFGKAAPKDARERWGTGSVDGADEAPASKVMSDWPSEFEPAATATATAAGRNGAAPKSKHRLESLSADFSATGLPHPSGSSIDLRPSSPAGASMSDPSLRAPSRSSLIPPHSTNTPASDRSQEASPLHSGGTSSDPTMGPTSGGTSAGGLQYGIGGDSSTSPLGNPYVYPFQPPDPSPPPLGNPYFTQSFALPMGPQHPRTGRDAAYGQWGQQEQQLSPDDLAFGLRNVNLGGPGGGPSMGGGRGGQPHQQQQRSAYSPEPYGGPRDSPARQNSNGFQPYFMATPASPYVAHQDPYSPVSFGAPSGFYSPAMANGGAARRDSVPQPGWGMAIPPFAFPAEYSQPSSNVPSRQGSFSYTPSGLPQPSGLSPYAPGAPSSFGGSSHLDQVSPVYGSGPQLGQQHQIILGRAVRGGVEYIAPGPVQPHGYGAGYAPDMRSLRSPMLEEFRSNRNRSWELPDLVGHIVEFSGDQLGSRHIQTKLDTATTDERNLVFHEILPNMLQLSTDVFANYVIQKFFEQGSQVQKTAMAKVLEGHVLPLSLQMYGCRVVQKALEYVLVDQQVRLVKELDGHVLKCARDAQSNHVVQRALERVPPEHLTFITDACLGQVHSLATHPYGCRVLQRIFENCPPPQTRALLDELHRYTQNLIQDQYGNYVVQWVIEKGEQPDRSLVVSKVFGQVLPLSQQKFASNVVEKCIIHSTDEERRRMIEEVLAPAHDGSSIVKTMLAGAFSNYVIQQALKWATGPQRETLFAETALQLGNLRKYSTTYSKHLVTIEKLLQSERERGSY</sequence>
<evidence type="ECO:0000256" key="3">
    <source>
        <dbReference type="ARBA" id="ARBA00022737"/>
    </source>
</evidence>
<evidence type="ECO:0000256" key="1">
    <source>
        <dbReference type="ARBA" id="ARBA00004496"/>
    </source>
</evidence>
<protein>
    <recommendedName>
        <fullName evidence="6">Pumilio homology domain family member 3</fullName>
    </recommendedName>
</protein>
<evidence type="ECO:0000256" key="4">
    <source>
        <dbReference type="ARBA" id="ARBA00022884"/>
    </source>
</evidence>
<dbReference type="GO" id="GO:0003730">
    <property type="term" value="F:mRNA 3'-UTR binding"/>
    <property type="evidence" value="ECO:0007669"/>
    <property type="project" value="TreeGrafter"/>
</dbReference>
<dbReference type="FunFam" id="1.25.10.10:FF:000004">
    <property type="entry name" value="Pumilio homolog 1 isoform 2"/>
    <property type="match status" value="1"/>
</dbReference>
<dbReference type="InterPro" id="IPR016024">
    <property type="entry name" value="ARM-type_fold"/>
</dbReference>
<evidence type="ECO:0000256" key="6">
    <source>
        <dbReference type="ARBA" id="ARBA00081811"/>
    </source>
</evidence>
<evidence type="ECO:0000259" key="9">
    <source>
        <dbReference type="PROSITE" id="PS50303"/>
    </source>
</evidence>
<feature type="repeat" description="Pumilio" evidence="7">
    <location>
        <begin position="770"/>
        <end position="805"/>
    </location>
</feature>
<name>A0A0D6EPI4_SPOSA</name>
<keyword evidence="3" id="KW-0677">Repeat</keyword>
<evidence type="ECO:0000313" key="11">
    <source>
        <dbReference type="Proteomes" id="UP000243876"/>
    </source>
</evidence>
<dbReference type="EMBL" id="CENE01000019">
    <property type="protein sequence ID" value="CEQ41987.1"/>
    <property type="molecule type" value="Genomic_DNA"/>
</dbReference>
<dbReference type="CDD" id="cd07920">
    <property type="entry name" value="Pumilio"/>
    <property type="match status" value="1"/>
</dbReference>
<dbReference type="Pfam" id="PF00806">
    <property type="entry name" value="PUF"/>
    <property type="match status" value="8"/>
</dbReference>
<feature type="domain" description="PUM-HD" evidence="9">
    <location>
        <begin position="534"/>
        <end position="876"/>
    </location>
</feature>
<keyword evidence="11" id="KW-1185">Reference proteome</keyword>
<dbReference type="InterPro" id="IPR033712">
    <property type="entry name" value="Pumilio_RNA-bd"/>
</dbReference>
<comment type="subcellular location">
    <subcellularLocation>
        <location evidence="1">Cytoplasm</location>
    </subcellularLocation>
</comment>
<dbReference type="PANTHER" id="PTHR12537:SF12">
    <property type="entry name" value="MATERNAL PROTEIN PUMILIO"/>
    <property type="match status" value="1"/>
</dbReference>
<dbReference type="Gene3D" id="1.25.10.10">
    <property type="entry name" value="Leucine-rich Repeat Variant"/>
    <property type="match status" value="1"/>
</dbReference>
<feature type="compositionally biased region" description="Polar residues" evidence="8">
    <location>
        <begin position="226"/>
        <end position="236"/>
    </location>
</feature>
<dbReference type="SMART" id="SM00025">
    <property type="entry name" value="Pumilio"/>
    <property type="match status" value="8"/>
</dbReference>
<feature type="region of interest" description="Disordered" evidence="8">
    <location>
        <begin position="438"/>
        <end position="493"/>
    </location>
</feature>
<feature type="repeat" description="Pumilio" evidence="7">
    <location>
        <begin position="734"/>
        <end position="769"/>
    </location>
</feature>
<dbReference type="PROSITE" id="PS50303">
    <property type="entry name" value="PUM_HD"/>
    <property type="match status" value="1"/>
</dbReference>
<feature type="repeat" description="Pumilio" evidence="7">
    <location>
        <begin position="698"/>
        <end position="733"/>
    </location>
</feature>
<evidence type="ECO:0000256" key="5">
    <source>
        <dbReference type="ARBA" id="ARBA00060736"/>
    </source>
</evidence>
<dbReference type="GO" id="GO:0000288">
    <property type="term" value="P:nuclear-transcribed mRNA catabolic process, deadenylation-dependent decay"/>
    <property type="evidence" value="ECO:0007669"/>
    <property type="project" value="TreeGrafter"/>
</dbReference>
<dbReference type="InterPro" id="IPR011989">
    <property type="entry name" value="ARM-like"/>
</dbReference>
<dbReference type="SUPFAM" id="SSF48371">
    <property type="entry name" value="ARM repeat"/>
    <property type="match status" value="1"/>
</dbReference>
<feature type="compositionally biased region" description="Gly residues" evidence="8">
    <location>
        <begin position="237"/>
        <end position="252"/>
    </location>
</feature>
<accession>A0A0D6EPI4</accession>
<gene>
    <name evidence="10" type="primary">SPOSA6832_03763</name>
</gene>
<reference evidence="11" key="1">
    <citation type="submission" date="2015-02" db="EMBL/GenBank/DDBJ databases">
        <authorList>
            <person name="Gon?alves P."/>
        </authorList>
    </citation>
    <scope>NUCLEOTIDE SEQUENCE [LARGE SCALE GENOMIC DNA]</scope>
</reference>
<evidence type="ECO:0000313" key="10">
    <source>
        <dbReference type="EMBL" id="CEQ41987.1"/>
    </source>
</evidence>
<feature type="repeat" description="Pumilio" evidence="7">
    <location>
        <begin position="590"/>
        <end position="628"/>
    </location>
</feature>
<feature type="compositionally biased region" description="Pro residues" evidence="8">
    <location>
        <begin position="267"/>
        <end position="278"/>
    </location>
</feature>
<organism evidence="10 11">
    <name type="scientific">Sporidiobolus salmonicolor</name>
    <name type="common">Yeast-like fungus</name>
    <name type="synonym">Sporobolomyces salmonicolor</name>
    <dbReference type="NCBI Taxonomy" id="5005"/>
    <lineage>
        <taxon>Eukaryota</taxon>
        <taxon>Fungi</taxon>
        <taxon>Dikarya</taxon>
        <taxon>Basidiomycota</taxon>
        <taxon>Pucciniomycotina</taxon>
        <taxon>Microbotryomycetes</taxon>
        <taxon>Sporidiobolales</taxon>
        <taxon>Sporidiobolaceae</taxon>
        <taxon>Sporobolomyces</taxon>
    </lineage>
</organism>
<dbReference type="GO" id="GO:0005737">
    <property type="term" value="C:cytoplasm"/>
    <property type="evidence" value="ECO:0007669"/>
    <property type="project" value="UniProtKB-SubCell"/>
</dbReference>
<dbReference type="InterPro" id="IPR033133">
    <property type="entry name" value="PUM-HD"/>
</dbReference>
<feature type="compositionally biased region" description="Polar residues" evidence="8">
    <location>
        <begin position="199"/>
        <end position="215"/>
    </location>
</feature>
<dbReference type="PROSITE" id="PS50302">
    <property type="entry name" value="PUM"/>
    <property type="match status" value="6"/>
</dbReference>
<evidence type="ECO:0000256" key="2">
    <source>
        <dbReference type="ARBA" id="ARBA00022490"/>
    </source>
</evidence>
<feature type="region of interest" description="Disordered" evidence="8">
    <location>
        <begin position="1"/>
        <end position="50"/>
    </location>
</feature>
<feature type="compositionally biased region" description="Low complexity" evidence="8">
    <location>
        <begin position="455"/>
        <end position="479"/>
    </location>
</feature>
<evidence type="ECO:0000256" key="7">
    <source>
        <dbReference type="PROSITE-ProRule" id="PRU00317"/>
    </source>
</evidence>
<feature type="compositionally biased region" description="Polar residues" evidence="8">
    <location>
        <begin position="438"/>
        <end position="454"/>
    </location>
</feature>
<dbReference type="OrthoDB" id="668540at2759"/>